<feature type="chain" id="PRO_5045953444" evidence="8">
    <location>
        <begin position="28"/>
        <end position="225"/>
    </location>
</feature>
<dbReference type="Proteomes" id="UP001519293">
    <property type="component" value="Unassembled WGS sequence"/>
</dbReference>
<protein>
    <submittedName>
        <fullName evidence="9">Flagellar protein FliO/FliZ</fullName>
    </submittedName>
</protein>
<evidence type="ECO:0000256" key="7">
    <source>
        <dbReference type="SAM" id="Phobius"/>
    </source>
</evidence>
<evidence type="ECO:0000256" key="6">
    <source>
        <dbReference type="SAM" id="MobiDB-lite"/>
    </source>
</evidence>
<evidence type="ECO:0000256" key="1">
    <source>
        <dbReference type="ARBA" id="ARBA00004236"/>
    </source>
</evidence>
<evidence type="ECO:0000256" key="3">
    <source>
        <dbReference type="ARBA" id="ARBA00022692"/>
    </source>
</evidence>
<gene>
    <name evidence="9" type="ORF">J2Z40_000692</name>
</gene>
<organism evidence="9 10">
    <name type="scientific">Cytobacillus eiseniae</name>
    <dbReference type="NCBI Taxonomy" id="762947"/>
    <lineage>
        <taxon>Bacteria</taxon>
        <taxon>Bacillati</taxon>
        <taxon>Bacillota</taxon>
        <taxon>Bacilli</taxon>
        <taxon>Bacillales</taxon>
        <taxon>Bacillaceae</taxon>
        <taxon>Cytobacillus</taxon>
    </lineage>
</organism>
<dbReference type="Pfam" id="PF04347">
    <property type="entry name" value="FliO"/>
    <property type="match status" value="1"/>
</dbReference>
<dbReference type="InterPro" id="IPR022781">
    <property type="entry name" value="Flagellar_biosynth_FliO"/>
</dbReference>
<dbReference type="RefSeq" id="WP_066393610.1">
    <property type="nucleotide sequence ID" value="NZ_JAGIKZ010000002.1"/>
</dbReference>
<comment type="subcellular location">
    <subcellularLocation>
        <location evidence="1">Cell membrane</location>
    </subcellularLocation>
</comment>
<keyword evidence="2" id="KW-1003">Cell membrane</keyword>
<keyword evidence="4 7" id="KW-1133">Transmembrane helix</keyword>
<sequence>MQYVKKTFLFLLLIGIALLGQELPASAEQLNNSVKDFYENPESNGEKEESPPEQKEREEPLDIEPSTVGITAWDIIKMILATGFVIALLYFLLKFINKRGKMYNSNQLIENLGGTSLGTNRSVQIIKVGNQVLVVGVGENIQLLKEITDAEECSRIISEYNDKMEQLVQPSDIVTKVLQLKKKNQQTTDNKGNKFQSLLKEQLDDISKGRKKLFDEMEKKGSDER</sequence>
<feature type="compositionally biased region" description="Basic and acidic residues" evidence="6">
    <location>
        <begin position="44"/>
        <end position="60"/>
    </location>
</feature>
<keyword evidence="3 7" id="KW-0812">Transmembrane</keyword>
<evidence type="ECO:0000313" key="9">
    <source>
        <dbReference type="EMBL" id="MBP2240139.1"/>
    </source>
</evidence>
<evidence type="ECO:0000256" key="5">
    <source>
        <dbReference type="ARBA" id="ARBA00023136"/>
    </source>
</evidence>
<keyword evidence="10" id="KW-1185">Reference proteome</keyword>
<keyword evidence="5 7" id="KW-0472">Membrane</keyword>
<dbReference type="EMBL" id="JAGIKZ010000002">
    <property type="protein sequence ID" value="MBP2240139.1"/>
    <property type="molecule type" value="Genomic_DNA"/>
</dbReference>
<keyword evidence="9" id="KW-0969">Cilium</keyword>
<proteinExistence type="predicted"/>
<feature type="transmembrane region" description="Helical" evidence="7">
    <location>
        <begin position="75"/>
        <end position="93"/>
    </location>
</feature>
<comment type="caution">
    <text evidence="9">The sequence shown here is derived from an EMBL/GenBank/DDBJ whole genome shotgun (WGS) entry which is preliminary data.</text>
</comment>
<name>A0ABS4RBQ1_9BACI</name>
<keyword evidence="9" id="KW-0966">Cell projection</keyword>
<evidence type="ECO:0000256" key="8">
    <source>
        <dbReference type="SAM" id="SignalP"/>
    </source>
</evidence>
<evidence type="ECO:0000256" key="2">
    <source>
        <dbReference type="ARBA" id="ARBA00022475"/>
    </source>
</evidence>
<feature type="region of interest" description="Disordered" evidence="6">
    <location>
        <begin position="36"/>
        <end position="61"/>
    </location>
</feature>
<accession>A0ABS4RBQ1</accession>
<evidence type="ECO:0000256" key="4">
    <source>
        <dbReference type="ARBA" id="ARBA00022989"/>
    </source>
</evidence>
<keyword evidence="9" id="KW-0282">Flagellum</keyword>
<keyword evidence="8" id="KW-0732">Signal</keyword>
<reference evidence="9 10" key="1">
    <citation type="submission" date="2021-03" db="EMBL/GenBank/DDBJ databases">
        <title>Genomic Encyclopedia of Type Strains, Phase IV (KMG-IV): sequencing the most valuable type-strain genomes for metagenomic binning, comparative biology and taxonomic classification.</title>
        <authorList>
            <person name="Goeker M."/>
        </authorList>
    </citation>
    <scope>NUCLEOTIDE SEQUENCE [LARGE SCALE GENOMIC DNA]</scope>
    <source>
        <strain evidence="9 10">DSM 26675</strain>
    </source>
</reference>
<evidence type="ECO:0000313" key="10">
    <source>
        <dbReference type="Proteomes" id="UP001519293"/>
    </source>
</evidence>
<feature type="signal peptide" evidence="8">
    <location>
        <begin position="1"/>
        <end position="27"/>
    </location>
</feature>